<evidence type="ECO:0000313" key="1">
    <source>
        <dbReference type="EMBL" id="RPA77697.1"/>
    </source>
</evidence>
<reference evidence="1 2" key="1">
    <citation type="journal article" date="2018" name="Nat. Ecol. Evol.">
        <title>Pezizomycetes genomes reveal the molecular basis of ectomycorrhizal truffle lifestyle.</title>
        <authorList>
            <person name="Murat C."/>
            <person name="Payen T."/>
            <person name="Noel B."/>
            <person name="Kuo A."/>
            <person name="Morin E."/>
            <person name="Chen J."/>
            <person name="Kohler A."/>
            <person name="Krizsan K."/>
            <person name="Balestrini R."/>
            <person name="Da Silva C."/>
            <person name="Montanini B."/>
            <person name="Hainaut M."/>
            <person name="Levati E."/>
            <person name="Barry K.W."/>
            <person name="Belfiori B."/>
            <person name="Cichocki N."/>
            <person name="Clum A."/>
            <person name="Dockter R.B."/>
            <person name="Fauchery L."/>
            <person name="Guy J."/>
            <person name="Iotti M."/>
            <person name="Le Tacon F."/>
            <person name="Lindquist E.A."/>
            <person name="Lipzen A."/>
            <person name="Malagnac F."/>
            <person name="Mello A."/>
            <person name="Molinier V."/>
            <person name="Miyauchi S."/>
            <person name="Poulain J."/>
            <person name="Riccioni C."/>
            <person name="Rubini A."/>
            <person name="Sitrit Y."/>
            <person name="Splivallo R."/>
            <person name="Traeger S."/>
            <person name="Wang M."/>
            <person name="Zifcakova L."/>
            <person name="Wipf D."/>
            <person name="Zambonelli A."/>
            <person name="Paolocci F."/>
            <person name="Nowrousian M."/>
            <person name="Ottonello S."/>
            <person name="Baldrian P."/>
            <person name="Spatafora J.W."/>
            <person name="Henrissat B."/>
            <person name="Nagy L.G."/>
            <person name="Aury J.M."/>
            <person name="Wincker P."/>
            <person name="Grigoriev I.V."/>
            <person name="Bonfante P."/>
            <person name="Martin F.M."/>
        </authorList>
    </citation>
    <scope>NUCLEOTIDE SEQUENCE [LARGE SCALE GENOMIC DNA]</scope>
    <source>
        <strain evidence="1 2">RN42</strain>
    </source>
</reference>
<dbReference type="AlphaFoldDB" id="A0A3N4HWX6"/>
<dbReference type="EMBL" id="ML119722">
    <property type="protein sequence ID" value="RPA77697.1"/>
    <property type="molecule type" value="Genomic_DNA"/>
</dbReference>
<keyword evidence="2" id="KW-1185">Reference proteome</keyword>
<name>A0A3N4HWX6_ASCIM</name>
<gene>
    <name evidence="1" type="ORF">BJ508DRAFT_350176</name>
</gene>
<accession>A0A3N4HWX6</accession>
<dbReference type="Proteomes" id="UP000275078">
    <property type="component" value="Unassembled WGS sequence"/>
</dbReference>
<evidence type="ECO:0000313" key="2">
    <source>
        <dbReference type="Proteomes" id="UP000275078"/>
    </source>
</evidence>
<proteinExistence type="predicted"/>
<organism evidence="1 2">
    <name type="scientific">Ascobolus immersus RN42</name>
    <dbReference type="NCBI Taxonomy" id="1160509"/>
    <lineage>
        <taxon>Eukaryota</taxon>
        <taxon>Fungi</taxon>
        <taxon>Dikarya</taxon>
        <taxon>Ascomycota</taxon>
        <taxon>Pezizomycotina</taxon>
        <taxon>Pezizomycetes</taxon>
        <taxon>Pezizales</taxon>
        <taxon>Ascobolaceae</taxon>
        <taxon>Ascobolus</taxon>
    </lineage>
</organism>
<sequence length="161" mass="18430">MYGVLYLSVPSLAQQAALPHLLLTLIKPHHNRSRSSPQIYHLRFNFPNVKLQLLQSHPSTMKLPSTILLTLLALTTSPFITAAPIANSDDKLAFFPFGLTCKGMYEVCFPEQARQDKLREKERQKALAAKPKRAVMEDDVEEKLAFLLLPFLRDYRLRKLK</sequence>
<protein>
    <submittedName>
        <fullName evidence="1">Uncharacterized protein</fullName>
    </submittedName>
</protein>